<comment type="subcellular location">
    <subcellularLocation>
        <location evidence="1">Cell membrane</location>
        <topology evidence="1">Multi-pass membrane protein</topology>
    </subcellularLocation>
</comment>
<evidence type="ECO:0000256" key="2">
    <source>
        <dbReference type="ARBA" id="ARBA00022448"/>
    </source>
</evidence>
<protein>
    <submittedName>
        <fullName evidence="10">MFS transporter</fullName>
    </submittedName>
</protein>
<dbReference type="PROSITE" id="PS50850">
    <property type="entry name" value="MFS"/>
    <property type="match status" value="1"/>
</dbReference>
<feature type="transmembrane region" description="Helical" evidence="8">
    <location>
        <begin position="319"/>
        <end position="340"/>
    </location>
</feature>
<dbReference type="Pfam" id="PF05977">
    <property type="entry name" value="MFS_3"/>
    <property type="match status" value="1"/>
</dbReference>
<feature type="transmembrane region" description="Helical" evidence="8">
    <location>
        <begin position="352"/>
        <end position="374"/>
    </location>
</feature>
<dbReference type="RefSeq" id="WP_187763445.1">
    <property type="nucleotide sequence ID" value="NZ_CP061038.1"/>
</dbReference>
<feature type="transmembrane region" description="Helical" evidence="8">
    <location>
        <begin position="54"/>
        <end position="73"/>
    </location>
</feature>
<dbReference type="AlphaFoldDB" id="A0A7H0LNA6"/>
<feature type="transmembrane region" description="Helical" evidence="8">
    <location>
        <begin position="294"/>
        <end position="313"/>
    </location>
</feature>
<evidence type="ECO:0000256" key="5">
    <source>
        <dbReference type="ARBA" id="ARBA00022989"/>
    </source>
</evidence>
<evidence type="ECO:0000256" key="1">
    <source>
        <dbReference type="ARBA" id="ARBA00004651"/>
    </source>
</evidence>
<sequence>MSGSAPDSARPVSPFSISIFREIWIANLASNFGGLIQSVGASWMMVSLATSPQFVALVQASTTLPIMLLSLWAGAVADNLDRRLVMLWAQSFMLIVSAGLAACAWFGLLSPWLLLGFTFLIGCGTAFNGPAWQASVGDMVPRPVLPGAIAFNSMGFNIARSVGPAIGGLIVAAAGAATAFFANAVSYVGLIVVLVRWRPETPPRLLPRERLGVAMGAGLRYVAMSPNLRVVMLRASLFGLAASAVPALMPLVARDLMGGGALAYGVLLGAFGVGAVGGALASGWLRHRVSTERIVLIGALGLTLGTAATAASHVMAGTIVALLLAGAGWVLALSTFNVTVQMASPRWVVARALAVYQMAAFGGMAAGSWAFGVIAENRGVTAALLAAAALQLAGALIGFRLPLPQVEELNLDPLSRWTEPETAVPIESRSGPVVVTIEYRIAQKDIVTFLRVMGERGRIRRRDGARHWTLLRDLGDPTLWVERYHVPTWLDYVRHNQRRTHADADNSAQIAALHEGPAPPVVHRMIERQTGSLPFTRAPGSREMSGPMTDPSGSA</sequence>
<feature type="transmembrane region" description="Helical" evidence="8">
    <location>
        <begin position="169"/>
        <end position="195"/>
    </location>
</feature>
<keyword evidence="3" id="KW-1003">Cell membrane</keyword>
<dbReference type="PANTHER" id="PTHR23513">
    <property type="entry name" value="INTEGRAL MEMBRANE EFFLUX PROTEIN-RELATED"/>
    <property type="match status" value="1"/>
</dbReference>
<feature type="region of interest" description="Disordered" evidence="7">
    <location>
        <begin position="531"/>
        <end position="555"/>
    </location>
</feature>
<organism evidence="10 11">
    <name type="scientific">Sphingomonas alpina</name>
    <dbReference type="NCBI Taxonomy" id="653931"/>
    <lineage>
        <taxon>Bacteria</taxon>
        <taxon>Pseudomonadati</taxon>
        <taxon>Pseudomonadota</taxon>
        <taxon>Alphaproteobacteria</taxon>
        <taxon>Sphingomonadales</taxon>
        <taxon>Sphingomonadaceae</taxon>
        <taxon>Sphingomonas</taxon>
    </lineage>
</organism>
<evidence type="ECO:0000256" key="3">
    <source>
        <dbReference type="ARBA" id="ARBA00022475"/>
    </source>
</evidence>
<evidence type="ECO:0000256" key="4">
    <source>
        <dbReference type="ARBA" id="ARBA00022692"/>
    </source>
</evidence>
<feature type="transmembrane region" description="Helical" evidence="8">
    <location>
        <begin position="230"/>
        <end position="249"/>
    </location>
</feature>
<feature type="transmembrane region" description="Helical" evidence="8">
    <location>
        <begin position="113"/>
        <end position="132"/>
    </location>
</feature>
<proteinExistence type="predicted"/>
<keyword evidence="6 8" id="KW-0472">Membrane</keyword>
<keyword evidence="11" id="KW-1185">Reference proteome</keyword>
<dbReference type="PANTHER" id="PTHR23513:SF11">
    <property type="entry name" value="STAPHYLOFERRIN A TRANSPORTER"/>
    <property type="match status" value="1"/>
</dbReference>
<evidence type="ECO:0000259" key="9">
    <source>
        <dbReference type="PROSITE" id="PS50850"/>
    </source>
</evidence>
<dbReference type="GO" id="GO:0022857">
    <property type="term" value="F:transmembrane transporter activity"/>
    <property type="evidence" value="ECO:0007669"/>
    <property type="project" value="InterPro"/>
</dbReference>
<dbReference type="GO" id="GO:0005886">
    <property type="term" value="C:plasma membrane"/>
    <property type="evidence" value="ECO:0007669"/>
    <property type="project" value="UniProtKB-SubCell"/>
</dbReference>
<keyword evidence="4 8" id="KW-0812">Transmembrane</keyword>
<dbReference type="CDD" id="cd06173">
    <property type="entry name" value="MFS_MefA_like"/>
    <property type="match status" value="1"/>
</dbReference>
<dbReference type="EMBL" id="CP061038">
    <property type="protein sequence ID" value="QNQ11159.1"/>
    <property type="molecule type" value="Genomic_DNA"/>
</dbReference>
<dbReference type="SUPFAM" id="SSF103473">
    <property type="entry name" value="MFS general substrate transporter"/>
    <property type="match status" value="1"/>
</dbReference>
<evidence type="ECO:0000313" key="11">
    <source>
        <dbReference type="Proteomes" id="UP000516148"/>
    </source>
</evidence>
<feature type="transmembrane region" description="Helical" evidence="8">
    <location>
        <begin position="85"/>
        <end position="107"/>
    </location>
</feature>
<reference evidence="10 11" key="1">
    <citation type="submission" date="2020-09" db="EMBL/GenBank/DDBJ databases">
        <title>Sphingomonas sp., a new species isolated from pork steak.</title>
        <authorList>
            <person name="Heidler von Heilborn D."/>
        </authorList>
    </citation>
    <scope>NUCLEOTIDE SEQUENCE [LARGE SCALE GENOMIC DNA]</scope>
    <source>
        <strain evidence="11">S8-3T</strain>
    </source>
</reference>
<keyword evidence="2" id="KW-0813">Transport</keyword>
<dbReference type="Proteomes" id="UP000516148">
    <property type="component" value="Chromosome"/>
</dbReference>
<dbReference type="InterPro" id="IPR020846">
    <property type="entry name" value="MFS_dom"/>
</dbReference>
<evidence type="ECO:0000256" key="7">
    <source>
        <dbReference type="SAM" id="MobiDB-lite"/>
    </source>
</evidence>
<dbReference type="KEGG" id="spap:H3Z74_08410"/>
<evidence type="ECO:0000256" key="8">
    <source>
        <dbReference type="SAM" id="Phobius"/>
    </source>
</evidence>
<dbReference type="InterPro" id="IPR010290">
    <property type="entry name" value="TM_effector"/>
</dbReference>
<evidence type="ECO:0000256" key="6">
    <source>
        <dbReference type="ARBA" id="ARBA00023136"/>
    </source>
</evidence>
<feature type="transmembrane region" description="Helical" evidence="8">
    <location>
        <begin position="261"/>
        <end position="282"/>
    </location>
</feature>
<name>A0A7H0LNA6_9SPHN</name>
<keyword evidence="5 8" id="KW-1133">Transmembrane helix</keyword>
<feature type="transmembrane region" description="Helical" evidence="8">
    <location>
        <begin position="380"/>
        <end position="399"/>
    </location>
</feature>
<feature type="domain" description="Major facilitator superfamily (MFS) profile" evidence="9">
    <location>
        <begin position="19"/>
        <end position="406"/>
    </location>
</feature>
<gene>
    <name evidence="10" type="ORF">H3Z74_08410</name>
</gene>
<accession>A0A7H0LNA6</accession>
<dbReference type="InterPro" id="IPR036259">
    <property type="entry name" value="MFS_trans_sf"/>
</dbReference>
<evidence type="ECO:0000313" key="10">
    <source>
        <dbReference type="EMBL" id="QNQ11159.1"/>
    </source>
</evidence>
<dbReference type="Gene3D" id="1.20.1250.20">
    <property type="entry name" value="MFS general substrate transporter like domains"/>
    <property type="match status" value="1"/>
</dbReference>